<gene>
    <name evidence="1" type="ORF">SAMN05660706_12218</name>
</gene>
<proteinExistence type="predicted"/>
<dbReference type="AlphaFoldDB" id="A0A1I6E050"/>
<organism evidence="1 2">
    <name type="scientific">Desulfoscipio geothermicus DSM 3669</name>
    <dbReference type="NCBI Taxonomy" id="1121426"/>
    <lineage>
        <taxon>Bacteria</taxon>
        <taxon>Bacillati</taxon>
        <taxon>Bacillota</taxon>
        <taxon>Clostridia</taxon>
        <taxon>Eubacteriales</taxon>
        <taxon>Desulfallaceae</taxon>
        <taxon>Desulfoscipio</taxon>
    </lineage>
</organism>
<protein>
    <submittedName>
        <fullName evidence="1">Phage portal protein, HK97 family</fullName>
    </submittedName>
</protein>
<accession>A0A1I6E050</accession>
<keyword evidence="2" id="KW-1185">Reference proteome</keyword>
<dbReference type="InterPro" id="IPR006944">
    <property type="entry name" value="Phage/GTA_portal"/>
</dbReference>
<name>A0A1I6E050_9FIRM</name>
<reference evidence="2" key="1">
    <citation type="submission" date="2016-10" db="EMBL/GenBank/DDBJ databases">
        <authorList>
            <person name="Varghese N."/>
            <person name="Submissions S."/>
        </authorList>
    </citation>
    <scope>NUCLEOTIDE SEQUENCE [LARGE SCALE GENOMIC DNA]</scope>
    <source>
        <strain evidence="2">DSM 3669</strain>
    </source>
</reference>
<dbReference type="EMBL" id="FOYM01000022">
    <property type="protein sequence ID" value="SFR10952.1"/>
    <property type="molecule type" value="Genomic_DNA"/>
</dbReference>
<evidence type="ECO:0000313" key="2">
    <source>
        <dbReference type="Proteomes" id="UP000199584"/>
    </source>
</evidence>
<dbReference type="Pfam" id="PF04860">
    <property type="entry name" value="Phage_portal"/>
    <property type="match status" value="1"/>
</dbReference>
<evidence type="ECO:0000313" key="1">
    <source>
        <dbReference type="EMBL" id="SFR10952.1"/>
    </source>
</evidence>
<dbReference type="STRING" id="39060.SAMN05660706_12218"/>
<dbReference type="Proteomes" id="UP000199584">
    <property type="component" value="Unassembled WGS sequence"/>
</dbReference>
<sequence length="89" mass="10067">MPVSESIAETVASLPLPLYRRLDRGKEKVTAHPLYSILHDMPNPEMTSFTFREVLMTQLLLWGNAYAQIVRGKGGQVLELWPLSPVFVN</sequence>